<dbReference type="OrthoDB" id="9806592at2"/>
<evidence type="ECO:0000313" key="2">
    <source>
        <dbReference type="EMBL" id="SDP69654.1"/>
    </source>
</evidence>
<organism evidence="2 3">
    <name type="scientific">Desulforhopalus singaporensis</name>
    <dbReference type="NCBI Taxonomy" id="91360"/>
    <lineage>
        <taxon>Bacteria</taxon>
        <taxon>Pseudomonadati</taxon>
        <taxon>Thermodesulfobacteriota</taxon>
        <taxon>Desulfobulbia</taxon>
        <taxon>Desulfobulbales</taxon>
        <taxon>Desulfocapsaceae</taxon>
        <taxon>Desulforhopalus</taxon>
    </lineage>
</organism>
<dbReference type="EMBL" id="FNJI01000036">
    <property type="protein sequence ID" value="SDP69654.1"/>
    <property type="molecule type" value="Genomic_DNA"/>
</dbReference>
<proteinExistence type="predicted"/>
<accession>A0A1H0UTZ3</accession>
<dbReference type="Proteomes" id="UP000199073">
    <property type="component" value="Unassembled WGS sequence"/>
</dbReference>
<keyword evidence="3" id="KW-1185">Reference proteome</keyword>
<gene>
    <name evidence="2" type="ORF">SAMN05660330_03714</name>
</gene>
<dbReference type="STRING" id="91360.SAMN05660330_03714"/>
<dbReference type="RefSeq" id="WP_092225567.1">
    <property type="nucleotide sequence ID" value="NZ_FNJI01000036.1"/>
</dbReference>
<dbReference type="AlphaFoldDB" id="A0A1H0UTZ3"/>
<evidence type="ECO:0008006" key="4">
    <source>
        <dbReference type="Google" id="ProtNLM"/>
    </source>
</evidence>
<sequence>MNPKLLAFLRENGLRADATEQEAWDYYDKLKEDGVDLPGIDPGQRAAAPANGAGNGEGNTTHAAAGNGGGEGRRTYSQEELEAIVEQRTVQAMGREATRRASVQELIDVAGVGDLDGGAFARSLLDNPDVSRERASDLIFTELKKRNVPIGTGAHVGTEAPEKLRAAITDGLLMRQGIPVAEPAAGARDFRGRSMIEICRELLEASGVNCRSMSRMDIAGRAIASTSTSDFANIFSSLVGRSLMRAYDEWPSTWRPFVAITGANDFRDIHAVKLSGAPDLQGISENGEYKTAIFSDAKESYRVITKGIRVPLTRTMIINDDLRAFTRVPQLFGVAARRMESAAVYSLINTNGAMSDGTALYHADHSNLAASGGALSSTTLGAGRAAMRKQTGLDGESIDVIPAFLLTPVALETTAEVLLRSTALPDDNKSAGVYNPWAGKLTPISDPLLDATSATAWYLFAHPNQVPVIEAAYLEGEEQPYVEEQVDFNSDALIIKVRHDFGAGVVDHPGTYKNAGA</sequence>
<protein>
    <recommendedName>
        <fullName evidence="4">Mu-like prophage major head subunit gpT</fullName>
    </recommendedName>
</protein>
<evidence type="ECO:0000256" key="1">
    <source>
        <dbReference type="SAM" id="MobiDB-lite"/>
    </source>
</evidence>
<reference evidence="2 3" key="1">
    <citation type="submission" date="2016-10" db="EMBL/GenBank/DDBJ databases">
        <authorList>
            <person name="de Groot N.N."/>
        </authorList>
    </citation>
    <scope>NUCLEOTIDE SEQUENCE [LARGE SCALE GENOMIC DNA]</scope>
    <source>
        <strain evidence="2 3">DSM 12130</strain>
    </source>
</reference>
<dbReference type="Pfam" id="PF25209">
    <property type="entry name" value="Phage_capsid_4"/>
    <property type="match status" value="1"/>
</dbReference>
<feature type="compositionally biased region" description="Low complexity" evidence="1">
    <location>
        <begin position="46"/>
        <end position="65"/>
    </location>
</feature>
<evidence type="ECO:0000313" key="3">
    <source>
        <dbReference type="Proteomes" id="UP000199073"/>
    </source>
</evidence>
<name>A0A1H0UTZ3_9BACT</name>
<feature type="region of interest" description="Disordered" evidence="1">
    <location>
        <begin position="40"/>
        <end position="75"/>
    </location>
</feature>